<feature type="transmembrane region" description="Helical" evidence="9">
    <location>
        <begin position="255"/>
        <end position="277"/>
    </location>
</feature>
<feature type="transmembrane region" description="Helical" evidence="9">
    <location>
        <begin position="147"/>
        <end position="164"/>
    </location>
</feature>
<feature type="transmembrane region" description="Helical" evidence="9">
    <location>
        <begin position="170"/>
        <end position="190"/>
    </location>
</feature>
<dbReference type="InterPro" id="IPR003439">
    <property type="entry name" value="ABC_transporter-like_ATP-bd"/>
</dbReference>
<evidence type="ECO:0000256" key="4">
    <source>
        <dbReference type="ARBA" id="ARBA00022692"/>
    </source>
</evidence>
<dbReference type="InterPro" id="IPR036640">
    <property type="entry name" value="ABC1_TM_sf"/>
</dbReference>
<evidence type="ECO:0000256" key="5">
    <source>
        <dbReference type="ARBA" id="ARBA00022741"/>
    </source>
</evidence>
<evidence type="ECO:0000256" key="8">
    <source>
        <dbReference type="ARBA" id="ARBA00023136"/>
    </source>
</evidence>
<keyword evidence="13" id="KW-1185">Reference proteome</keyword>
<dbReference type="Pfam" id="PF00005">
    <property type="entry name" value="ABC_tran"/>
    <property type="match status" value="1"/>
</dbReference>
<comment type="caution">
    <text evidence="12">The sequence shown here is derived from an EMBL/GenBank/DDBJ whole genome shotgun (WGS) entry which is preliminary data.</text>
</comment>
<dbReference type="GO" id="GO:0015421">
    <property type="term" value="F:ABC-type oligopeptide transporter activity"/>
    <property type="evidence" value="ECO:0007669"/>
    <property type="project" value="TreeGrafter"/>
</dbReference>
<dbReference type="Proteomes" id="UP000070442">
    <property type="component" value="Unassembled WGS sequence"/>
</dbReference>
<dbReference type="InterPro" id="IPR027417">
    <property type="entry name" value="P-loop_NTPase"/>
</dbReference>
<accession>A0A134AHG0</accession>
<dbReference type="Pfam" id="PF00664">
    <property type="entry name" value="ABC_membrane"/>
    <property type="match status" value="1"/>
</dbReference>
<dbReference type="Gene3D" id="3.40.50.300">
    <property type="entry name" value="P-loop containing nucleotide triphosphate hydrolases"/>
    <property type="match status" value="1"/>
</dbReference>
<dbReference type="FunFam" id="3.40.50.300:FF:000221">
    <property type="entry name" value="Multidrug ABC transporter ATP-binding protein"/>
    <property type="match status" value="1"/>
</dbReference>
<dbReference type="PROSITE" id="PS50893">
    <property type="entry name" value="ABC_TRANSPORTER_2"/>
    <property type="match status" value="1"/>
</dbReference>
<dbReference type="PATRIC" id="fig|755172.3.peg.800"/>
<dbReference type="SUPFAM" id="SSF90123">
    <property type="entry name" value="ABC transporter transmembrane region"/>
    <property type="match status" value="1"/>
</dbReference>
<feature type="transmembrane region" description="Helical" evidence="9">
    <location>
        <begin position="62"/>
        <end position="82"/>
    </location>
</feature>
<name>A0A134AHG0_9FIRM</name>
<dbReference type="AlphaFoldDB" id="A0A134AHG0"/>
<dbReference type="GO" id="GO:0016887">
    <property type="term" value="F:ATP hydrolysis activity"/>
    <property type="evidence" value="ECO:0007669"/>
    <property type="project" value="InterPro"/>
</dbReference>
<dbReference type="SUPFAM" id="SSF52540">
    <property type="entry name" value="P-loop containing nucleoside triphosphate hydrolases"/>
    <property type="match status" value="1"/>
</dbReference>
<dbReference type="PROSITE" id="PS50929">
    <property type="entry name" value="ABC_TM1F"/>
    <property type="match status" value="1"/>
</dbReference>
<evidence type="ECO:0000256" key="9">
    <source>
        <dbReference type="SAM" id="Phobius"/>
    </source>
</evidence>
<dbReference type="PROSITE" id="PS00211">
    <property type="entry name" value="ABC_TRANSPORTER_1"/>
    <property type="match status" value="1"/>
</dbReference>
<dbReference type="PANTHER" id="PTHR43394:SF1">
    <property type="entry name" value="ATP-BINDING CASSETTE SUB-FAMILY B MEMBER 10, MITOCHONDRIAL"/>
    <property type="match status" value="1"/>
</dbReference>
<evidence type="ECO:0000256" key="7">
    <source>
        <dbReference type="ARBA" id="ARBA00022989"/>
    </source>
</evidence>
<evidence type="ECO:0000259" key="10">
    <source>
        <dbReference type="PROSITE" id="PS50893"/>
    </source>
</evidence>
<comment type="subcellular location">
    <subcellularLocation>
        <location evidence="1">Cell membrane</location>
        <topology evidence="1">Multi-pass membrane protein</topology>
    </subcellularLocation>
</comment>
<dbReference type="GO" id="GO:0005886">
    <property type="term" value="C:plasma membrane"/>
    <property type="evidence" value="ECO:0007669"/>
    <property type="project" value="UniProtKB-SubCell"/>
</dbReference>
<dbReference type="Gene3D" id="1.20.1560.10">
    <property type="entry name" value="ABC transporter type 1, transmembrane domain"/>
    <property type="match status" value="1"/>
</dbReference>
<feature type="transmembrane region" description="Helical" evidence="9">
    <location>
        <begin position="21"/>
        <end position="42"/>
    </location>
</feature>
<evidence type="ECO:0000313" key="13">
    <source>
        <dbReference type="Proteomes" id="UP000070442"/>
    </source>
</evidence>
<keyword evidence="2" id="KW-0813">Transport</keyword>
<organism evidence="12 13">
    <name type="scientific">Aedoeadaptatus coxii</name>
    <dbReference type="NCBI Taxonomy" id="755172"/>
    <lineage>
        <taxon>Bacteria</taxon>
        <taxon>Bacillati</taxon>
        <taxon>Bacillota</taxon>
        <taxon>Tissierellia</taxon>
        <taxon>Tissierellales</taxon>
        <taxon>Peptoniphilaceae</taxon>
        <taxon>Aedoeadaptatus</taxon>
    </lineage>
</organism>
<dbReference type="InterPro" id="IPR003593">
    <property type="entry name" value="AAA+_ATPase"/>
</dbReference>
<feature type="domain" description="ABC transporter" evidence="10">
    <location>
        <begin position="342"/>
        <end position="577"/>
    </location>
</feature>
<proteinExistence type="predicted"/>
<dbReference type="SMART" id="SM00382">
    <property type="entry name" value="AAA"/>
    <property type="match status" value="1"/>
</dbReference>
<evidence type="ECO:0000256" key="6">
    <source>
        <dbReference type="ARBA" id="ARBA00022840"/>
    </source>
</evidence>
<reference evidence="13" key="1">
    <citation type="submission" date="2016-01" db="EMBL/GenBank/DDBJ databases">
        <authorList>
            <person name="Mitreva M."/>
            <person name="Pepin K.H."/>
            <person name="Mihindukulasuriya K.A."/>
            <person name="Fulton R."/>
            <person name="Fronick C."/>
            <person name="O'Laughlin M."/>
            <person name="Miner T."/>
            <person name="Herter B."/>
            <person name="Rosa B.A."/>
            <person name="Cordes M."/>
            <person name="Tomlinson C."/>
            <person name="Wollam A."/>
            <person name="Palsikar V.B."/>
            <person name="Mardis E.R."/>
            <person name="Wilson R.K."/>
        </authorList>
    </citation>
    <scope>NUCLEOTIDE SEQUENCE [LARGE SCALE GENOMIC DNA]</scope>
    <source>
        <strain evidence="13">DNF00729</strain>
    </source>
</reference>
<protein>
    <submittedName>
        <fullName evidence="12">ABC transporter, ATP-binding protein</fullName>
    </submittedName>
</protein>
<evidence type="ECO:0000313" key="12">
    <source>
        <dbReference type="EMBL" id="KXB67105.1"/>
    </source>
</evidence>
<feature type="domain" description="ABC transmembrane type-1" evidence="11">
    <location>
        <begin position="23"/>
        <end position="311"/>
    </location>
</feature>
<evidence type="ECO:0000259" key="11">
    <source>
        <dbReference type="PROSITE" id="PS50929"/>
    </source>
</evidence>
<dbReference type="InterPro" id="IPR039421">
    <property type="entry name" value="Type_1_exporter"/>
</dbReference>
<keyword evidence="5" id="KW-0547">Nucleotide-binding</keyword>
<dbReference type="InterPro" id="IPR017871">
    <property type="entry name" value="ABC_transporter-like_CS"/>
</dbReference>
<dbReference type="RefSeq" id="WP_068367535.1">
    <property type="nucleotide sequence ID" value="NZ_KQ960172.1"/>
</dbReference>
<evidence type="ECO:0000256" key="3">
    <source>
        <dbReference type="ARBA" id="ARBA00022475"/>
    </source>
</evidence>
<evidence type="ECO:0000256" key="2">
    <source>
        <dbReference type="ARBA" id="ARBA00022448"/>
    </source>
</evidence>
<dbReference type="OrthoDB" id="9762778at2"/>
<dbReference type="CDD" id="cd07346">
    <property type="entry name" value="ABC_6TM_exporters"/>
    <property type="match status" value="1"/>
</dbReference>
<feature type="transmembrane region" description="Helical" evidence="9">
    <location>
        <begin position="283"/>
        <end position="302"/>
    </location>
</feature>
<evidence type="ECO:0000256" key="1">
    <source>
        <dbReference type="ARBA" id="ARBA00004651"/>
    </source>
</evidence>
<dbReference type="PANTHER" id="PTHR43394">
    <property type="entry name" value="ATP-DEPENDENT PERMEASE MDL1, MITOCHONDRIAL"/>
    <property type="match status" value="1"/>
</dbReference>
<dbReference type="GO" id="GO:0005524">
    <property type="term" value="F:ATP binding"/>
    <property type="evidence" value="ECO:0007669"/>
    <property type="project" value="UniProtKB-KW"/>
</dbReference>
<keyword evidence="7 9" id="KW-1133">Transmembrane helix</keyword>
<dbReference type="EMBL" id="LSDG01000023">
    <property type="protein sequence ID" value="KXB67105.1"/>
    <property type="molecule type" value="Genomic_DNA"/>
</dbReference>
<keyword evidence="6 12" id="KW-0067">ATP-binding</keyword>
<gene>
    <name evidence="12" type="ORF">HMPREF1863_00831</name>
</gene>
<dbReference type="InterPro" id="IPR011527">
    <property type="entry name" value="ABC1_TM_dom"/>
</dbReference>
<keyword evidence="3" id="KW-1003">Cell membrane</keyword>
<keyword evidence="8 9" id="KW-0472">Membrane</keyword>
<dbReference type="STRING" id="755172.HMPREF1863_00831"/>
<keyword evidence="4 9" id="KW-0812">Transmembrane</keyword>
<sequence length="595" mass="65877">MKSKKRILPIILSFADSAKPQFILSILFAVLSVFCGFLPYFGIYQVLLVFFSKVQDSSQISVHSLVPWFLLCVAGYGLKVLFHTISTNRSHHAAYHILKNIRSRLTDKLMRLPLGTVTGKTAGELKSIIVDRVETIELPLAHLIPEGLSNLIFPVIVFIFMLVWNWKVALASVACIPFGVLAYAIVMKTFNSKYDSYMKASKKVDSVIVEYVEGIEVVKAFNQSSKSYKKYTNAITSFKDFTLDWFRSTWPLMNFAAAILPSTLLGILPAGILLYATGNLTPAELTLTIILSLSLVGPVSYFTTAVNSYKSIEYALLDVQKILDLQELPEEKESKELSGYDISYKDVTFSYEEDQAPIVKDFSLEIPEESFVALVGPSGGGKSTLSRLLLRFWDVNQGCICIGGKDIRSLPLGQLSGLISYVSQDTFLFNMSLFENIRVGNPAATKEEVFQAAHMAQCEEFISRLEQGWDTPAGEAGDKLSGGEKQRIAIARAILKDAPIVVLDEATAFTDPENELQLQKSINELTRGKTLLVIAHRLSTIKNADKIVVLQEGTKVAEGTQNELLKACSLYRSMWEAHVGAKAWAASNQEKGADK</sequence>